<name>A0A5B8UUZ3_9SPHI</name>
<feature type="signal peptide" evidence="1">
    <location>
        <begin position="1"/>
        <end position="26"/>
    </location>
</feature>
<accession>A0A5B8UUZ3</accession>
<dbReference type="Proteomes" id="UP000321479">
    <property type="component" value="Chromosome"/>
</dbReference>
<reference evidence="2 3" key="1">
    <citation type="journal article" date="2017" name="Curr. Microbiol.">
        <title>Mucilaginibacter ginsenosidivorans sp. nov., Isolated from Soil of Ginseng Field.</title>
        <authorList>
            <person name="Kim M.M."/>
            <person name="Siddiqi M.Z."/>
            <person name="Im W.T."/>
        </authorList>
    </citation>
    <scope>NUCLEOTIDE SEQUENCE [LARGE SCALE GENOMIC DNA]</scope>
    <source>
        <strain evidence="2 3">Gsoil 3017</strain>
    </source>
</reference>
<dbReference type="OrthoDB" id="796896at2"/>
<feature type="chain" id="PRO_5022661048" description="Lipoprotein" evidence="1">
    <location>
        <begin position="27"/>
        <end position="171"/>
    </location>
</feature>
<evidence type="ECO:0008006" key="4">
    <source>
        <dbReference type="Google" id="ProtNLM"/>
    </source>
</evidence>
<keyword evidence="1" id="KW-0732">Signal</keyword>
<dbReference type="EMBL" id="CP042436">
    <property type="protein sequence ID" value="QEC62719.1"/>
    <property type="molecule type" value="Genomic_DNA"/>
</dbReference>
<proteinExistence type="predicted"/>
<dbReference type="RefSeq" id="WP_147031296.1">
    <property type="nucleotide sequence ID" value="NZ_CP042436.1"/>
</dbReference>
<evidence type="ECO:0000313" key="3">
    <source>
        <dbReference type="Proteomes" id="UP000321479"/>
    </source>
</evidence>
<sequence>MAFNNNSKTALIIVPMLLAIMFAACTTKPAPKPWSKEYISNFRDSLDTAFKAMSDKNQRNQIVGCIIEKVKQAIPKGFESVPRDSSYRLVLKYASDCTNGLKGTKGSFAWTKDNENHLRKTVLRRLTDTAVCDCYITKLKTKYPNGVPFSLSDSIKHTLTEECYKELKKSN</sequence>
<keyword evidence="3" id="KW-1185">Reference proteome</keyword>
<organism evidence="2 3">
    <name type="scientific">Mucilaginibacter ginsenosidivorans</name>
    <dbReference type="NCBI Taxonomy" id="398053"/>
    <lineage>
        <taxon>Bacteria</taxon>
        <taxon>Pseudomonadati</taxon>
        <taxon>Bacteroidota</taxon>
        <taxon>Sphingobacteriia</taxon>
        <taxon>Sphingobacteriales</taxon>
        <taxon>Sphingobacteriaceae</taxon>
        <taxon>Mucilaginibacter</taxon>
    </lineage>
</organism>
<evidence type="ECO:0000313" key="2">
    <source>
        <dbReference type="EMBL" id="QEC62719.1"/>
    </source>
</evidence>
<evidence type="ECO:0000256" key="1">
    <source>
        <dbReference type="SAM" id="SignalP"/>
    </source>
</evidence>
<protein>
    <recommendedName>
        <fullName evidence="4">Lipoprotein</fullName>
    </recommendedName>
</protein>
<gene>
    <name evidence="2" type="ORF">FRZ54_09015</name>
</gene>
<dbReference type="KEGG" id="mgin:FRZ54_09015"/>
<dbReference type="AlphaFoldDB" id="A0A5B8UUZ3"/>